<protein>
    <submittedName>
        <fullName evidence="1">Uncharacterized protein</fullName>
    </submittedName>
</protein>
<proteinExistence type="predicted"/>
<evidence type="ECO:0000313" key="2">
    <source>
        <dbReference type="Proteomes" id="UP000265703"/>
    </source>
</evidence>
<dbReference type="OrthoDB" id="2446638at2759"/>
<gene>
    <name evidence="1" type="ORF">C1645_824920</name>
</gene>
<dbReference type="Proteomes" id="UP000265703">
    <property type="component" value="Unassembled WGS sequence"/>
</dbReference>
<evidence type="ECO:0000313" key="1">
    <source>
        <dbReference type="EMBL" id="RIA89391.1"/>
    </source>
</evidence>
<name>A0A397T2L1_9GLOM</name>
<sequence>MKLKQAEVDPEIDHFNLSNVLINFIFDSQYARPLESKLRSKKGETYTSNLKELQIIIMTMSDGTVLPIPPQLNFTPPSDNDEMSIIGSILPDGIALPTPPQLNFTSPSNSNKVRVASQIGSILPDGTVLPTSSSQPNFIPVSNSNEVSLPSLQITFNDDNDGKSINEIYFVNISQCAEVLKKKKTLSPVKRTTLRYDHIAVLMVLALDEKVNAFIADVEKIVQKGGSNEAYKYCLEKHTNSPNNTSYLDLSLICFHNLFKVKDGDDLLDCKEGYTEIDIIVKICSYIVKGLRKGLRINCKYSSRTDLGEWEFSAHCINAKAIGDHYYSARINQSILNAILRLNLTKEQIPTKLAHIKKLKSTVKIFKYVMEMYEEVDGILYELDHGYNSLNYVFNVKIVNGASHYKSNFIHDPWWTPKKNVSSQLIIAFEEMENFIISK</sequence>
<keyword evidence="2" id="KW-1185">Reference proteome</keyword>
<dbReference type="AlphaFoldDB" id="A0A397T2L1"/>
<accession>A0A397T2L1</accession>
<comment type="caution">
    <text evidence="1">The sequence shown here is derived from an EMBL/GenBank/DDBJ whole genome shotgun (WGS) entry which is preliminary data.</text>
</comment>
<organism evidence="1 2">
    <name type="scientific">Glomus cerebriforme</name>
    <dbReference type="NCBI Taxonomy" id="658196"/>
    <lineage>
        <taxon>Eukaryota</taxon>
        <taxon>Fungi</taxon>
        <taxon>Fungi incertae sedis</taxon>
        <taxon>Mucoromycota</taxon>
        <taxon>Glomeromycotina</taxon>
        <taxon>Glomeromycetes</taxon>
        <taxon>Glomerales</taxon>
        <taxon>Glomeraceae</taxon>
        <taxon>Glomus</taxon>
    </lineage>
</organism>
<reference evidence="1 2" key="1">
    <citation type="submission" date="2018-06" db="EMBL/GenBank/DDBJ databases">
        <title>Comparative genomics reveals the genomic features of Rhizophagus irregularis, R. cerebriforme, R. diaphanum and Gigaspora rosea, and their symbiotic lifestyle signature.</title>
        <authorList>
            <person name="Morin E."/>
            <person name="San Clemente H."/>
            <person name="Chen E.C.H."/>
            <person name="De La Providencia I."/>
            <person name="Hainaut M."/>
            <person name="Kuo A."/>
            <person name="Kohler A."/>
            <person name="Murat C."/>
            <person name="Tang N."/>
            <person name="Roy S."/>
            <person name="Loubradou J."/>
            <person name="Henrissat B."/>
            <person name="Grigoriev I.V."/>
            <person name="Corradi N."/>
            <person name="Roux C."/>
            <person name="Martin F.M."/>
        </authorList>
    </citation>
    <scope>NUCLEOTIDE SEQUENCE [LARGE SCALE GENOMIC DNA]</scope>
    <source>
        <strain evidence="1 2">DAOM 227022</strain>
    </source>
</reference>
<dbReference type="EMBL" id="QKYT01000221">
    <property type="protein sequence ID" value="RIA89391.1"/>
    <property type="molecule type" value="Genomic_DNA"/>
</dbReference>